<evidence type="ECO:0000256" key="9">
    <source>
        <dbReference type="ARBA" id="ARBA00022989"/>
    </source>
</evidence>
<dbReference type="GO" id="GO:0004467">
    <property type="term" value="F:long-chain fatty acid-CoA ligase activity"/>
    <property type="evidence" value="ECO:0007669"/>
    <property type="project" value="TreeGrafter"/>
</dbReference>
<keyword evidence="12" id="KW-0576">Peroxisome</keyword>
<comment type="subcellular location">
    <subcellularLocation>
        <location evidence="1">Cell membrane</location>
        <topology evidence="1">Multi-pass membrane protein</topology>
    </subcellularLocation>
    <subcellularLocation>
        <location evidence="15">Peroxisome membrane</location>
    </subcellularLocation>
</comment>
<evidence type="ECO:0000313" key="21">
    <source>
        <dbReference type="EnsemblMetazoa" id="Aqu2.1.27017_001"/>
    </source>
</evidence>
<dbReference type="InterPro" id="IPR045851">
    <property type="entry name" value="AMP-bd_C_sf"/>
</dbReference>
<dbReference type="GO" id="GO:0005324">
    <property type="term" value="F:long-chain fatty acid transmembrane transporter activity"/>
    <property type="evidence" value="ECO:0007669"/>
    <property type="project" value="TreeGrafter"/>
</dbReference>
<evidence type="ECO:0000256" key="6">
    <source>
        <dbReference type="ARBA" id="ARBA00022692"/>
    </source>
</evidence>
<evidence type="ECO:0000256" key="15">
    <source>
        <dbReference type="ARBA" id="ARBA00046271"/>
    </source>
</evidence>
<name>A0A1X7UGW3_AMPQE</name>
<feature type="domain" description="AMP-dependent synthetase/ligase" evidence="20">
    <location>
        <begin position="81"/>
        <end position="447"/>
    </location>
</feature>
<dbReference type="SUPFAM" id="SSF56801">
    <property type="entry name" value="Acetyl-CoA synthetase-like"/>
    <property type="match status" value="1"/>
</dbReference>
<dbReference type="GO" id="GO:0005789">
    <property type="term" value="C:endoplasmic reticulum membrane"/>
    <property type="evidence" value="ECO:0007669"/>
    <property type="project" value="TreeGrafter"/>
</dbReference>
<comment type="catalytic activity">
    <reaction evidence="16">
        <text>tetracosanoate + ATP + CoA = tetracosanoyl-CoA + AMP + diphosphate</text>
        <dbReference type="Rhea" id="RHEA:33639"/>
        <dbReference type="ChEBI" id="CHEBI:30616"/>
        <dbReference type="ChEBI" id="CHEBI:31014"/>
        <dbReference type="ChEBI" id="CHEBI:33019"/>
        <dbReference type="ChEBI" id="CHEBI:57287"/>
        <dbReference type="ChEBI" id="CHEBI:65052"/>
        <dbReference type="ChEBI" id="CHEBI:456215"/>
    </reaction>
    <physiologicalReaction direction="left-to-right" evidence="16">
        <dbReference type="Rhea" id="RHEA:33640"/>
    </physiologicalReaction>
</comment>
<dbReference type="FunFam" id="3.40.50.12780:FF:000019">
    <property type="entry name" value="Long-chain fatty acid transporter"/>
    <property type="match status" value="1"/>
</dbReference>
<dbReference type="GO" id="GO:0005778">
    <property type="term" value="C:peroxisomal membrane"/>
    <property type="evidence" value="ECO:0007669"/>
    <property type="project" value="UniProtKB-SubCell"/>
</dbReference>
<keyword evidence="11" id="KW-0472">Membrane</keyword>
<comment type="catalytic activity">
    <reaction evidence="13">
        <text>a very long-chain fatty acid + ATP + CoA = a very long-chain fatty acyl-CoA + AMP + diphosphate</text>
        <dbReference type="Rhea" id="RHEA:54536"/>
        <dbReference type="ChEBI" id="CHEBI:30616"/>
        <dbReference type="ChEBI" id="CHEBI:33019"/>
        <dbReference type="ChEBI" id="CHEBI:57287"/>
        <dbReference type="ChEBI" id="CHEBI:58950"/>
        <dbReference type="ChEBI" id="CHEBI:138261"/>
        <dbReference type="ChEBI" id="CHEBI:456215"/>
    </reaction>
    <physiologicalReaction direction="left-to-right" evidence="13">
        <dbReference type="Rhea" id="RHEA:54537"/>
    </physiologicalReaction>
</comment>
<proteinExistence type="inferred from homology"/>
<dbReference type="Gene3D" id="3.40.50.12780">
    <property type="entry name" value="N-terminal domain of ligase-like"/>
    <property type="match status" value="1"/>
</dbReference>
<comment type="function">
    <text evidence="17">Acyl-CoA synthetase required for both the import of long chain fatty acids (LCFAs) (C14-C18) and the activation very long chain fatty acids (VLCFAs) (C20-C26) by esterification of the fatty acids into metabolically active CoA-thioesters for subsequent degradation or incorporation into phospholipids. The transport and fatty acyl-CoA synthetase activities are genetically separable and are thus independent activities. Esterifies VLCFAs in the peroxisome matrix. The VLCFAs are actively transported into peroxisomes by a PXA1-PXA2 heterodimeric transporter in the peroxisomal membrane.</text>
</comment>
<evidence type="ECO:0000256" key="5">
    <source>
        <dbReference type="ARBA" id="ARBA00022598"/>
    </source>
</evidence>
<keyword evidence="5" id="KW-0436">Ligase</keyword>
<evidence type="ECO:0000256" key="17">
    <source>
        <dbReference type="ARBA" id="ARBA00060276"/>
    </source>
</evidence>
<dbReference type="InParanoid" id="A0A1X7UGW3"/>
<evidence type="ECO:0000259" key="20">
    <source>
        <dbReference type="Pfam" id="PF00501"/>
    </source>
</evidence>
<keyword evidence="9" id="KW-1133">Transmembrane helix</keyword>
<evidence type="ECO:0000256" key="1">
    <source>
        <dbReference type="ARBA" id="ARBA00004651"/>
    </source>
</evidence>
<dbReference type="OrthoDB" id="288590at2759"/>
<keyword evidence="3" id="KW-0813">Transport</keyword>
<dbReference type="AlphaFoldDB" id="A0A1X7UGW3"/>
<comment type="similarity">
    <text evidence="2">Belongs to the ATP-dependent AMP-binding enzyme family.</text>
</comment>
<keyword evidence="4" id="KW-1003">Cell membrane</keyword>
<evidence type="ECO:0000256" key="12">
    <source>
        <dbReference type="ARBA" id="ARBA00023140"/>
    </source>
</evidence>
<dbReference type="GO" id="GO:0044539">
    <property type="term" value="P:long-chain fatty acid import into cell"/>
    <property type="evidence" value="ECO:0007669"/>
    <property type="project" value="TreeGrafter"/>
</dbReference>
<evidence type="ECO:0000256" key="4">
    <source>
        <dbReference type="ARBA" id="ARBA00022475"/>
    </source>
</evidence>
<dbReference type="GO" id="GO:0005524">
    <property type="term" value="F:ATP binding"/>
    <property type="evidence" value="ECO:0007669"/>
    <property type="project" value="UniProtKB-KW"/>
</dbReference>
<reference evidence="21" key="1">
    <citation type="submission" date="2017-05" db="UniProtKB">
        <authorList>
            <consortium name="EnsemblMetazoa"/>
        </authorList>
    </citation>
    <scope>IDENTIFICATION</scope>
</reference>
<evidence type="ECO:0000256" key="8">
    <source>
        <dbReference type="ARBA" id="ARBA00022840"/>
    </source>
</evidence>
<dbReference type="InterPro" id="IPR042099">
    <property type="entry name" value="ANL_N_sf"/>
</dbReference>
<dbReference type="InterPro" id="IPR000873">
    <property type="entry name" value="AMP-dep_synth/lig_dom"/>
</dbReference>
<evidence type="ECO:0000256" key="2">
    <source>
        <dbReference type="ARBA" id="ARBA00006432"/>
    </source>
</evidence>
<evidence type="ECO:0000256" key="10">
    <source>
        <dbReference type="ARBA" id="ARBA00023055"/>
    </source>
</evidence>
<keyword evidence="6" id="KW-0812">Transmembrane</keyword>
<evidence type="ECO:0000256" key="3">
    <source>
        <dbReference type="ARBA" id="ARBA00022448"/>
    </source>
</evidence>
<organism evidence="21">
    <name type="scientific">Amphimedon queenslandica</name>
    <name type="common">Sponge</name>
    <dbReference type="NCBI Taxonomy" id="400682"/>
    <lineage>
        <taxon>Eukaryota</taxon>
        <taxon>Metazoa</taxon>
        <taxon>Porifera</taxon>
        <taxon>Demospongiae</taxon>
        <taxon>Heteroscleromorpha</taxon>
        <taxon>Haplosclerida</taxon>
        <taxon>Niphatidae</taxon>
        <taxon>Amphimedon</taxon>
    </lineage>
</organism>
<dbReference type="InterPro" id="IPR020845">
    <property type="entry name" value="AMP-binding_CS"/>
</dbReference>
<protein>
    <recommendedName>
        <fullName evidence="18">Very long-chain fatty acid transport protein</fullName>
    </recommendedName>
    <alternativeName>
        <fullName evidence="14">Long-chain-fatty-acid--CoA ligase</fullName>
    </alternativeName>
    <alternativeName>
        <fullName evidence="19">Very-long-chain acyl-CoA synthetase</fullName>
    </alternativeName>
</protein>
<evidence type="ECO:0000256" key="11">
    <source>
        <dbReference type="ARBA" id="ARBA00023136"/>
    </source>
</evidence>
<dbReference type="EnsemblMetazoa" id="Aqu2.1.27017_001">
    <property type="protein sequence ID" value="Aqu2.1.27017_001"/>
    <property type="gene ID" value="Aqu2.1.27017"/>
</dbReference>
<keyword evidence="7" id="KW-0547">Nucleotide-binding</keyword>
<dbReference type="NCBIfam" id="NF006134">
    <property type="entry name" value="PRK08279.1"/>
    <property type="match status" value="1"/>
</dbReference>
<evidence type="ECO:0000256" key="13">
    <source>
        <dbReference type="ARBA" id="ARBA00036527"/>
    </source>
</evidence>
<evidence type="ECO:0000256" key="7">
    <source>
        <dbReference type="ARBA" id="ARBA00022741"/>
    </source>
</evidence>
<dbReference type="Gene3D" id="3.30.300.30">
    <property type="match status" value="1"/>
</dbReference>
<keyword evidence="10" id="KW-0445">Lipid transport</keyword>
<dbReference type="PROSITE" id="PS00455">
    <property type="entry name" value="AMP_BINDING"/>
    <property type="match status" value="1"/>
</dbReference>
<evidence type="ECO:0000256" key="14">
    <source>
        <dbReference type="ARBA" id="ARBA00041297"/>
    </source>
</evidence>
<evidence type="ECO:0000256" key="18">
    <source>
        <dbReference type="ARBA" id="ARBA00068795"/>
    </source>
</evidence>
<dbReference type="STRING" id="400682.A0A1X7UGW3"/>
<dbReference type="PANTHER" id="PTHR43107">
    <property type="entry name" value="LONG-CHAIN FATTY ACID TRANSPORT PROTEIN"/>
    <property type="match status" value="1"/>
</dbReference>
<evidence type="ECO:0000256" key="19">
    <source>
        <dbReference type="ARBA" id="ARBA00078285"/>
    </source>
</evidence>
<sequence>MGALRALLLSVSAGLGVYLMLSFPGWLAGALGLLGFLGLGGWPITRIAIKTLPRDLRAIVKLSGMARYIRGWSGKRVSDVFQSVASSQPESTAILFEEQKWTYRDLDNYSNQIANLFQDAGVKPNETVVMVMQNSPQFIGVALGLSKIGATGSFINFNLRGNALVHCIKICNPVAVIFDAPFSDAINDIRDQIDARLQDLCFSINGDDSNKISRSFDTEVRKMPTDPPPPLKEPSSNSKFCFIYTSGTTGLPKAVPIRHQKYQTIITGIRYGSGMVKNDVIYCTLPLYHTSGGIMVAGQMILFGSTLALRRKFSASNFWNDCIKYKCTVIQYIGEFCRYLLVQPPKLTDKQHLVRMAVGNGLRPHIWQEFKDRFNIQIIAEFYGSTEGNANMLNMEGVVGSCGFKSLLVPSALPTYLIEVDPETEELVKDSNGFCVMAEVGEKGELICGIQNKNMFRRFDGYENKEATNKKILTGVFSHGDRFFRTGDMMIMDTWGNFYFADRTGDTFRWKGENVSTSEVETLMAKAVKKEIHIAVFGVDVANSEGKAGMGVVEGDPEAIDVTGGLAGGLYEVLPSYAVPLFLRFVKEIEMTGTHKYKKTSYRKEGYDPSIVSDPLFVLDVSKKVYVPLTQEILEAIKDGKWQV</sequence>
<dbReference type="PANTHER" id="PTHR43107:SF22">
    <property type="entry name" value="VERY LONG-CHAIN ACYL-COA SYNTHETASE"/>
    <property type="match status" value="1"/>
</dbReference>
<keyword evidence="8" id="KW-0067">ATP-binding</keyword>
<dbReference type="GO" id="GO:0005886">
    <property type="term" value="C:plasma membrane"/>
    <property type="evidence" value="ECO:0007669"/>
    <property type="project" value="UniProtKB-SubCell"/>
</dbReference>
<evidence type="ECO:0000256" key="16">
    <source>
        <dbReference type="ARBA" id="ARBA00048666"/>
    </source>
</evidence>
<dbReference type="Pfam" id="PF00501">
    <property type="entry name" value="AMP-binding"/>
    <property type="match status" value="1"/>
</dbReference>
<accession>A0A1X7UGW3</accession>